<evidence type="ECO:0000256" key="8">
    <source>
        <dbReference type="ARBA" id="ARBA00022839"/>
    </source>
</evidence>
<evidence type="ECO:0000256" key="2">
    <source>
        <dbReference type="ARBA" id="ARBA00022705"/>
    </source>
</evidence>
<comment type="caution">
    <text evidence="19">The sequence shown here is derived from an EMBL/GenBank/DDBJ whole genome shotgun (WGS) entry which is preliminary data.</text>
</comment>
<dbReference type="Pfam" id="PF00867">
    <property type="entry name" value="XPG_I"/>
    <property type="match status" value="1"/>
</dbReference>
<comment type="subcellular location">
    <subcellularLocation>
        <location evidence="16">Nucleus</location>
        <location evidence="16">Nucleolus</location>
    </subcellularLocation>
    <subcellularLocation>
        <location evidence="16">Nucleus</location>
        <location evidence="16">Nucleoplasm</location>
    </subcellularLocation>
    <subcellularLocation>
        <location evidence="16">Mitochondrion</location>
    </subcellularLocation>
    <text evidence="16">Resides mostly in the nucleoli and relocalizes to the nucleoplasm upon DNA damage.</text>
</comment>
<name>A0A9P6YAU6_RHIOR</name>
<keyword evidence="9 16" id="KW-0460">Magnesium</keyword>
<dbReference type="GO" id="GO:0005654">
    <property type="term" value="C:nucleoplasm"/>
    <property type="evidence" value="ECO:0007669"/>
    <property type="project" value="UniProtKB-SubCell"/>
</dbReference>
<dbReference type="PANTHER" id="PTHR11081:SF9">
    <property type="entry name" value="FLAP ENDONUCLEASE 1"/>
    <property type="match status" value="1"/>
</dbReference>
<dbReference type="GO" id="GO:0017108">
    <property type="term" value="F:5'-flap endonuclease activity"/>
    <property type="evidence" value="ECO:0007669"/>
    <property type="project" value="UniProtKB-UniRule"/>
</dbReference>
<reference evidence="19" key="1">
    <citation type="journal article" date="2020" name="Microb. Genom.">
        <title>Genetic diversity of clinical and environmental Mucorales isolates obtained from an investigation of mucormycosis cases among solid organ transplant recipients.</title>
        <authorList>
            <person name="Nguyen M.H."/>
            <person name="Kaul D."/>
            <person name="Muto C."/>
            <person name="Cheng S.J."/>
            <person name="Richter R.A."/>
            <person name="Bruno V.M."/>
            <person name="Liu G."/>
            <person name="Beyhan S."/>
            <person name="Sundermann A.J."/>
            <person name="Mounaud S."/>
            <person name="Pasculle A.W."/>
            <person name="Nierman W.C."/>
            <person name="Driscoll E."/>
            <person name="Cumbie R."/>
            <person name="Clancy C.J."/>
            <person name="Dupont C.L."/>
        </authorList>
    </citation>
    <scope>NUCLEOTIDE SEQUENCE</scope>
    <source>
        <strain evidence="19">GL16</strain>
    </source>
</reference>
<dbReference type="Pfam" id="PF00752">
    <property type="entry name" value="XPG_N"/>
    <property type="match status" value="1"/>
</dbReference>
<evidence type="ECO:0000313" key="19">
    <source>
        <dbReference type="EMBL" id="KAG1543633.1"/>
    </source>
</evidence>
<evidence type="ECO:0000256" key="3">
    <source>
        <dbReference type="ARBA" id="ARBA00022722"/>
    </source>
</evidence>
<dbReference type="SMART" id="SM00485">
    <property type="entry name" value="XPGN"/>
    <property type="match status" value="1"/>
</dbReference>
<keyword evidence="1 16" id="KW-0597">Phosphoprotein</keyword>
<evidence type="ECO:0000256" key="10">
    <source>
        <dbReference type="ARBA" id="ARBA00023128"/>
    </source>
</evidence>
<dbReference type="GO" id="GO:0043137">
    <property type="term" value="P:DNA replication, removal of RNA primer"/>
    <property type="evidence" value="ECO:0007669"/>
    <property type="project" value="UniProtKB-UniRule"/>
</dbReference>
<dbReference type="Gene3D" id="3.40.50.1010">
    <property type="entry name" value="5'-nuclease"/>
    <property type="match status" value="1"/>
</dbReference>
<evidence type="ECO:0000259" key="18">
    <source>
        <dbReference type="SMART" id="SM00485"/>
    </source>
</evidence>
<dbReference type="InterPro" id="IPR008918">
    <property type="entry name" value="HhH2"/>
</dbReference>
<dbReference type="FunFam" id="1.10.150.20:FF:000009">
    <property type="entry name" value="Flap endonuclease 1"/>
    <property type="match status" value="1"/>
</dbReference>
<dbReference type="FunFam" id="3.40.50.1010:FF:000016">
    <property type="entry name" value="Flap endonuclease 1"/>
    <property type="match status" value="1"/>
</dbReference>
<dbReference type="CDD" id="cd09867">
    <property type="entry name" value="PIN_FEN1"/>
    <property type="match status" value="1"/>
</dbReference>
<dbReference type="InterPro" id="IPR029060">
    <property type="entry name" value="PIN-like_dom_sf"/>
</dbReference>
<evidence type="ECO:0000256" key="5">
    <source>
        <dbReference type="ARBA" id="ARBA00022759"/>
    </source>
</evidence>
<evidence type="ECO:0000256" key="6">
    <source>
        <dbReference type="ARBA" id="ARBA00022763"/>
    </source>
</evidence>
<evidence type="ECO:0000256" key="14">
    <source>
        <dbReference type="ARBA" id="ARBA00034726"/>
    </source>
</evidence>
<dbReference type="PROSITE" id="PS00842">
    <property type="entry name" value="XPG_2"/>
    <property type="match status" value="1"/>
</dbReference>
<dbReference type="AlphaFoldDB" id="A0A9P6YAU6"/>
<dbReference type="EMBL" id="JAANIT010000900">
    <property type="protein sequence ID" value="KAG1543633.1"/>
    <property type="molecule type" value="Genomic_DNA"/>
</dbReference>
<dbReference type="GO" id="GO:0006284">
    <property type="term" value="P:base-excision repair"/>
    <property type="evidence" value="ECO:0007669"/>
    <property type="project" value="UniProtKB-UniRule"/>
</dbReference>
<keyword evidence="10 16" id="KW-0496">Mitochondrion</keyword>
<keyword evidence="2 16" id="KW-0235">DNA replication</keyword>
<proteinExistence type="inferred from homology"/>
<dbReference type="InterPro" id="IPR019974">
    <property type="entry name" value="XPG_CS"/>
</dbReference>
<dbReference type="GO" id="GO:0000287">
    <property type="term" value="F:magnesium ion binding"/>
    <property type="evidence" value="ECO:0007669"/>
    <property type="project" value="UniProtKB-UniRule"/>
</dbReference>
<dbReference type="OrthoDB" id="1937206at2759"/>
<dbReference type="InterPro" id="IPR006086">
    <property type="entry name" value="XPG-I_dom"/>
</dbReference>
<keyword evidence="6 16" id="KW-0227">DNA damage</keyword>
<keyword evidence="4 16" id="KW-0479">Metal-binding</keyword>
<evidence type="ECO:0000256" key="13">
    <source>
        <dbReference type="ARBA" id="ARBA00029382"/>
    </source>
</evidence>
<dbReference type="GO" id="GO:0005730">
    <property type="term" value="C:nucleolus"/>
    <property type="evidence" value="ECO:0007669"/>
    <property type="project" value="UniProtKB-SubCell"/>
</dbReference>
<comment type="subunit">
    <text evidence="15">Interacts with PCNA1 and PCNA2. Three molecules of FEN1 bind to one PCNA trimer with each molecule binding to one PCNA monomer. PCNA stimulates the nuclease activity without altering cleavage specificity.</text>
</comment>
<keyword evidence="8 16" id="KW-0269">Exonuclease</keyword>
<gene>
    <name evidence="19" type="ORF">G6F51_006555</name>
</gene>
<keyword evidence="5 16" id="KW-0255">Endonuclease</keyword>
<protein>
    <recommendedName>
        <fullName evidence="16">Flap endonuclease 1</fullName>
        <shortName evidence="16">FEN-1</shortName>
        <ecNumber evidence="16">3.1.-.-</ecNumber>
    </recommendedName>
    <alternativeName>
        <fullName evidence="16">Flap structure-specific endonuclease 1</fullName>
    </alternativeName>
</protein>
<dbReference type="InterPro" id="IPR023426">
    <property type="entry name" value="Flap_endonuc"/>
</dbReference>
<dbReference type="HAMAP" id="MF_00614">
    <property type="entry name" value="Fen"/>
    <property type="match status" value="1"/>
</dbReference>
<comment type="cofactor">
    <cofactor evidence="16">
        <name>Mg(2+)</name>
        <dbReference type="ChEBI" id="CHEBI:18420"/>
    </cofactor>
    <text evidence="16">Binds 2 magnesium ions per subunit. They probably participate in the reaction catalyzed by the enzyme. May bind an additional third magnesium ion after substrate binding.</text>
</comment>
<dbReference type="InterPro" id="IPR006084">
    <property type="entry name" value="XPG/Rad2"/>
</dbReference>
<dbReference type="SMART" id="SM00484">
    <property type="entry name" value="XPGI"/>
    <property type="match status" value="1"/>
</dbReference>
<evidence type="ECO:0000259" key="17">
    <source>
        <dbReference type="SMART" id="SM00484"/>
    </source>
</evidence>
<feature type="domain" description="XPG N-terminal" evidence="18">
    <location>
        <begin position="1"/>
        <end position="108"/>
    </location>
</feature>
<evidence type="ECO:0000256" key="12">
    <source>
        <dbReference type="ARBA" id="ARBA00023242"/>
    </source>
</evidence>
<keyword evidence="3 16" id="KW-0540">Nuclease</keyword>
<feature type="domain" description="XPG-I" evidence="17">
    <location>
        <begin position="145"/>
        <end position="214"/>
    </location>
</feature>
<evidence type="ECO:0000256" key="1">
    <source>
        <dbReference type="ARBA" id="ARBA00022553"/>
    </source>
</evidence>
<dbReference type="InterPro" id="IPR006085">
    <property type="entry name" value="XPG_DNA_repair_N"/>
</dbReference>
<evidence type="ECO:0000256" key="4">
    <source>
        <dbReference type="ARBA" id="ARBA00022723"/>
    </source>
</evidence>
<dbReference type="CDD" id="cd09907">
    <property type="entry name" value="H3TH_FEN1-Euk"/>
    <property type="match status" value="1"/>
</dbReference>
<evidence type="ECO:0000256" key="16">
    <source>
        <dbReference type="HAMAP-Rule" id="MF_03140"/>
    </source>
</evidence>
<dbReference type="PROSITE" id="PS00841">
    <property type="entry name" value="XPG_1"/>
    <property type="match status" value="1"/>
</dbReference>
<organism evidence="19 20">
    <name type="scientific">Rhizopus oryzae</name>
    <name type="common">Mucormycosis agent</name>
    <name type="synonym">Rhizopus arrhizus var. delemar</name>
    <dbReference type="NCBI Taxonomy" id="64495"/>
    <lineage>
        <taxon>Eukaryota</taxon>
        <taxon>Fungi</taxon>
        <taxon>Fungi incertae sedis</taxon>
        <taxon>Mucoromycota</taxon>
        <taxon>Mucoromycotina</taxon>
        <taxon>Mucoromycetes</taxon>
        <taxon>Mucorales</taxon>
        <taxon>Mucorineae</taxon>
        <taxon>Rhizopodaceae</taxon>
        <taxon>Rhizopus</taxon>
    </lineage>
</organism>
<evidence type="ECO:0000313" key="20">
    <source>
        <dbReference type="Proteomes" id="UP000717996"/>
    </source>
</evidence>
<keyword evidence="7 16" id="KW-0378">Hydrolase</keyword>
<comment type="function">
    <text evidence="13 16">Structure-specific nuclease with 5'-flap endonuclease and 5'-3' exonuclease activities involved in DNA replication and repair. During DNA replication, cleaves the 5'-overhanging flap structure that is generated by displacement synthesis when DNA polymerase encounters the 5'-end of a downstream Okazaki fragment. It enters the flap from the 5'-end and then tracks to cleave the flap base, leaving a nick for ligation. Also involved in the long patch base excision repair (LP-BER) pathway, by cleaving within the apurinic/apyrimidinic (AP) site-terminated flap. Acts as a genome stabilization factor that prevents flaps from equilibrating into structures that lead to duplications and deletions. Also possesses 5'-3' exonuclease activity on nicked or gapped double-stranded DNA, and exhibits RNase H activity. Also involved in replication and repair of rDNA and in repairing mitochondrial DNA.</text>
</comment>
<keyword evidence="12 16" id="KW-0539">Nucleus</keyword>
<sequence>MGIQGLTKLIAEHAPNAIKRCEIKSYSGNKIAIDASVSMYQFMIAVRQPDGQLLVNDRGEITSHLAGMFYRTLRMMHCGIKPVYVFDGDSPSLKSEQLAKRKALKEMAQIKAAEMKSLGKEVTKYSKRTIKITREHTEECKRLLTAMGIPYLEAPSEAEAQCAELAKEGKVFAAASEDMDTLVFKTPILLRHLTFSGSRIHEIHLDKLLNGLGLDMIQVDLCILLGCDYTKNIKGIGPKTAYKLIKKHRTIDELVHHVGERLKGNIPKDWNYPEARQLFVAPQVIPATEINLHWNSPDVNELVQFMVNEKGFSKERIRKSCETLGVPLRIDCTN</sequence>
<comment type="similarity">
    <text evidence="14 16">Belongs to the XPG/RAD2 endonuclease family. FEN1 subfamily.</text>
</comment>
<keyword evidence="11 16" id="KW-0234">DNA repair</keyword>
<dbReference type="InterPro" id="IPR036279">
    <property type="entry name" value="5-3_exonuclease_C_sf"/>
</dbReference>
<dbReference type="GO" id="GO:0005739">
    <property type="term" value="C:mitochondrion"/>
    <property type="evidence" value="ECO:0007669"/>
    <property type="project" value="UniProtKB-SubCell"/>
</dbReference>
<dbReference type="PRINTS" id="PR00853">
    <property type="entry name" value="XPGRADSUPER"/>
</dbReference>
<dbReference type="Gene3D" id="1.10.150.20">
    <property type="entry name" value="5' to 3' exonuclease, C-terminal subdomain"/>
    <property type="match status" value="1"/>
</dbReference>
<dbReference type="PANTHER" id="PTHR11081">
    <property type="entry name" value="FLAP ENDONUCLEASE FAMILY MEMBER"/>
    <property type="match status" value="1"/>
</dbReference>
<dbReference type="Proteomes" id="UP000717996">
    <property type="component" value="Unassembled WGS sequence"/>
</dbReference>
<dbReference type="EC" id="3.1.-.-" evidence="16"/>
<dbReference type="SUPFAM" id="SSF47807">
    <property type="entry name" value="5' to 3' exonuclease, C-terminal subdomain"/>
    <property type="match status" value="1"/>
</dbReference>
<dbReference type="GO" id="GO:0003677">
    <property type="term" value="F:DNA binding"/>
    <property type="evidence" value="ECO:0007669"/>
    <property type="project" value="UniProtKB-UniRule"/>
</dbReference>
<dbReference type="SUPFAM" id="SSF88723">
    <property type="entry name" value="PIN domain-like"/>
    <property type="match status" value="1"/>
</dbReference>
<evidence type="ECO:0000256" key="9">
    <source>
        <dbReference type="ARBA" id="ARBA00022842"/>
    </source>
</evidence>
<evidence type="ECO:0000256" key="15">
    <source>
        <dbReference type="ARBA" id="ARBA00063178"/>
    </source>
</evidence>
<evidence type="ECO:0000256" key="11">
    <source>
        <dbReference type="ARBA" id="ARBA00023204"/>
    </source>
</evidence>
<accession>A0A9P6YAU6</accession>
<evidence type="ECO:0000256" key="7">
    <source>
        <dbReference type="ARBA" id="ARBA00022801"/>
    </source>
</evidence>
<dbReference type="GO" id="GO:0008409">
    <property type="term" value="F:5'-3' exonuclease activity"/>
    <property type="evidence" value="ECO:0007669"/>
    <property type="project" value="UniProtKB-UniRule"/>
</dbReference>
<dbReference type="SMART" id="SM00279">
    <property type="entry name" value="HhH2"/>
    <property type="match status" value="1"/>
</dbReference>